<dbReference type="Proteomes" id="UP001196413">
    <property type="component" value="Unassembled WGS sequence"/>
</dbReference>
<keyword evidence="3" id="KW-0067">ATP-binding</keyword>
<proteinExistence type="predicted"/>
<keyword evidence="7" id="KW-1185">Reference proteome</keyword>
<dbReference type="GO" id="GO:0005634">
    <property type="term" value="C:nucleus"/>
    <property type="evidence" value="ECO:0007669"/>
    <property type="project" value="TreeGrafter"/>
</dbReference>
<dbReference type="EMBL" id="JAHQIW010001414">
    <property type="protein sequence ID" value="KAJ1352449.1"/>
    <property type="molecule type" value="Genomic_DNA"/>
</dbReference>
<dbReference type="Gene3D" id="3.40.50.10810">
    <property type="entry name" value="Tandem AAA-ATPase domain"/>
    <property type="match status" value="1"/>
</dbReference>
<evidence type="ECO:0000256" key="2">
    <source>
        <dbReference type="ARBA" id="ARBA00022801"/>
    </source>
</evidence>
<organism evidence="6 7">
    <name type="scientific">Parelaphostrongylus tenuis</name>
    <name type="common">Meningeal worm</name>
    <dbReference type="NCBI Taxonomy" id="148309"/>
    <lineage>
        <taxon>Eukaryota</taxon>
        <taxon>Metazoa</taxon>
        <taxon>Ecdysozoa</taxon>
        <taxon>Nematoda</taxon>
        <taxon>Chromadorea</taxon>
        <taxon>Rhabditida</taxon>
        <taxon>Rhabditina</taxon>
        <taxon>Rhabditomorpha</taxon>
        <taxon>Strongyloidea</taxon>
        <taxon>Metastrongylidae</taxon>
        <taxon>Parelaphostrongylus</taxon>
    </lineage>
</organism>
<dbReference type="Pfam" id="PF00176">
    <property type="entry name" value="SNF2-rel_dom"/>
    <property type="match status" value="1"/>
</dbReference>
<dbReference type="GO" id="GO:0008094">
    <property type="term" value="F:ATP-dependent activity, acting on DNA"/>
    <property type="evidence" value="ECO:0007669"/>
    <property type="project" value="TreeGrafter"/>
</dbReference>
<feature type="domain" description="SNF2 N-terminal" evidence="5">
    <location>
        <begin position="23"/>
        <end position="71"/>
    </location>
</feature>
<dbReference type="InterPro" id="IPR000330">
    <property type="entry name" value="SNF2_N"/>
</dbReference>
<feature type="region of interest" description="Disordered" evidence="4">
    <location>
        <begin position="68"/>
        <end position="87"/>
    </location>
</feature>
<dbReference type="GO" id="GO:0005524">
    <property type="term" value="F:ATP binding"/>
    <property type="evidence" value="ECO:0007669"/>
    <property type="project" value="UniProtKB-KW"/>
</dbReference>
<name>A0AAD5QK18_PARTN</name>
<evidence type="ECO:0000256" key="4">
    <source>
        <dbReference type="SAM" id="MobiDB-lite"/>
    </source>
</evidence>
<evidence type="ECO:0000256" key="3">
    <source>
        <dbReference type="ARBA" id="ARBA00022840"/>
    </source>
</evidence>
<comment type="caution">
    <text evidence="6">The sequence shown here is derived from an EMBL/GenBank/DDBJ whole genome shotgun (WGS) entry which is preliminary data.</text>
</comment>
<protein>
    <recommendedName>
        <fullName evidence="5">SNF2 N-terminal domain-containing protein</fullName>
    </recommendedName>
</protein>
<evidence type="ECO:0000313" key="6">
    <source>
        <dbReference type="EMBL" id="KAJ1352449.1"/>
    </source>
</evidence>
<dbReference type="InterPro" id="IPR038718">
    <property type="entry name" value="SNF2-like_sf"/>
</dbReference>
<keyword evidence="2" id="KW-0378">Hydrolase</keyword>
<dbReference type="InterPro" id="IPR027417">
    <property type="entry name" value="P-loop_NTPase"/>
</dbReference>
<reference evidence="6" key="1">
    <citation type="submission" date="2021-06" db="EMBL/GenBank/DDBJ databases">
        <title>Parelaphostrongylus tenuis whole genome reference sequence.</title>
        <authorList>
            <person name="Garwood T.J."/>
            <person name="Larsen P.A."/>
            <person name="Fountain-Jones N.M."/>
            <person name="Garbe J.R."/>
            <person name="Macchietto M.G."/>
            <person name="Kania S.A."/>
            <person name="Gerhold R.W."/>
            <person name="Richards J.E."/>
            <person name="Wolf T.M."/>
        </authorList>
    </citation>
    <scope>NUCLEOTIDE SEQUENCE</scope>
    <source>
        <strain evidence="6">MNPRO001-30</strain>
        <tissue evidence="6">Meninges</tissue>
    </source>
</reference>
<evidence type="ECO:0000259" key="5">
    <source>
        <dbReference type="Pfam" id="PF00176"/>
    </source>
</evidence>
<dbReference type="PANTHER" id="PTHR45626">
    <property type="entry name" value="TRANSCRIPTION TERMINATION FACTOR 2-RELATED"/>
    <property type="match status" value="1"/>
</dbReference>
<evidence type="ECO:0000256" key="1">
    <source>
        <dbReference type="ARBA" id="ARBA00022741"/>
    </source>
</evidence>
<sequence>MSQPDAKALTKTPDGFLYPLKEHQMAGLTWMTWRESLSPKGGILADEMGLGKTLLVIALIAAAKSERERRRIEGRDSEDKERRQIAR</sequence>
<dbReference type="InterPro" id="IPR050628">
    <property type="entry name" value="SNF2_RAD54_helicase_TF"/>
</dbReference>
<dbReference type="AlphaFoldDB" id="A0AAD5QK18"/>
<dbReference type="PANTHER" id="PTHR45626:SF50">
    <property type="entry name" value="TRANSCRIPTION TERMINATION FACTOR 2"/>
    <property type="match status" value="1"/>
</dbReference>
<dbReference type="SUPFAM" id="SSF52540">
    <property type="entry name" value="P-loop containing nucleoside triphosphate hydrolases"/>
    <property type="match status" value="1"/>
</dbReference>
<keyword evidence="1" id="KW-0547">Nucleotide-binding</keyword>
<evidence type="ECO:0000313" key="7">
    <source>
        <dbReference type="Proteomes" id="UP001196413"/>
    </source>
</evidence>
<dbReference type="GO" id="GO:0006281">
    <property type="term" value="P:DNA repair"/>
    <property type="evidence" value="ECO:0007669"/>
    <property type="project" value="TreeGrafter"/>
</dbReference>
<dbReference type="GO" id="GO:0016787">
    <property type="term" value="F:hydrolase activity"/>
    <property type="evidence" value="ECO:0007669"/>
    <property type="project" value="UniProtKB-KW"/>
</dbReference>
<gene>
    <name evidence="6" type="ORF">KIN20_008779</name>
</gene>
<accession>A0AAD5QK18</accession>